<dbReference type="SUPFAM" id="SSF53756">
    <property type="entry name" value="UDP-Glycosyltransferase/glycogen phosphorylase"/>
    <property type="match status" value="1"/>
</dbReference>
<evidence type="ECO:0000313" key="1">
    <source>
        <dbReference type="EMBL" id="GAH74579.1"/>
    </source>
</evidence>
<dbReference type="EMBL" id="BARU01027485">
    <property type="protein sequence ID" value="GAH74579.1"/>
    <property type="molecule type" value="Genomic_DNA"/>
</dbReference>
<organism evidence="1">
    <name type="scientific">marine sediment metagenome</name>
    <dbReference type="NCBI Taxonomy" id="412755"/>
    <lineage>
        <taxon>unclassified sequences</taxon>
        <taxon>metagenomes</taxon>
        <taxon>ecological metagenomes</taxon>
    </lineage>
</organism>
<evidence type="ECO:0008006" key="2">
    <source>
        <dbReference type="Google" id="ProtNLM"/>
    </source>
</evidence>
<reference evidence="1" key="1">
    <citation type="journal article" date="2014" name="Front. Microbiol.">
        <title>High frequency of phylogenetically diverse reductive dehalogenase-homologous genes in deep subseafloor sedimentary metagenomes.</title>
        <authorList>
            <person name="Kawai M."/>
            <person name="Futagami T."/>
            <person name="Toyoda A."/>
            <person name="Takaki Y."/>
            <person name="Nishi S."/>
            <person name="Hori S."/>
            <person name="Arai W."/>
            <person name="Tsubouchi T."/>
            <person name="Morono Y."/>
            <person name="Uchiyama I."/>
            <person name="Ito T."/>
            <person name="Fujiyama A."/>
            <person name="Inagaki F."/>
            <person name="Takami H."/>
        </authorList>
    </citation>
    <scope>NUCLEOTIDE SEQUENCE</scope>
    <source>
        <strain evidence="1">Expedition CK06-06</strain>
    </source>
</reference>
<sequence length="245" mass="28977">MKVEYMKILILAKEIPPYVCIYGSIQRVVLFSYYLIKKGHEVAVIGSGRRDNVYNGPVWWEEYLNKVKIFPLLPGGLLKYFDFKKEKIKKKKSKEIYSYDLKINDYISKNKNGAKKKLFKNLIWSKMIYKLMRKIYNNLFIFGDDGILEVPSLKKHLNKIINDLKPDILIVSAPPHSWLRIIPWVKYQYPTLPLIIDFRDGWTSTGLFRANSFIRKCWQDYIEKRIIFSADGVVFVSPVLEKFYV</sequence>
<name>X1J894_9ZZZZ</name>
<dbReference type="AlphaFoldDB" id="X1J894"/>
<protein>
    <recommendedName>
        <fullName evidence="2">Glycosyltransferase subfamily 4-like N-terminal domain-containing protein</fullName>
    </recommendedName>
</protein>
<comment type="caution">
    <text evidence="1">The sequence shown here is derived from an EMBL/GenBank/DDBJ whole genome shotgun (WGS) entry which is preliminary data.</text>
</comment>
<proteinExistence type="predicted"/>
<gene>
    <name evidence="1" type="ORF">S03H2_43991</name>
</gene>
<dbReference type="Gene3D" id="3.40.50.2000">
    <property type="entry name" value="Glycogen Phosphorylase B"/>
    <property type="match status" value="1"/>
</dbReference>
<accession>X1J894</accession>